<gene>
    <name evidence="3" type="ORF">DRP43_06220</name>
</gene>
<proteinExistence type="predicted"/>
<name>A0A660SAL6_UNCT6</name>
<keyword evidence="1" id="KW-0328">Glycosyltransferase</keyword>
<dbReference type="GO" id="GO:0004373">
    <property type="term" value="F:alpha-1,4-glucan glucosyltransferase (UDP-glucose donor) activity"/>
    <property type="evidence" value="ECO:0007669"/>
    <property type="project" value="InterPro"/>
</dbReference>
<dbReference type="SUPFAM" id="SSF53756">
    <property type="entry name" value="UDP-Glycosyltransferase/glycogen phosphorylase"/>
    <property type="match status" value="2"/>
</dbReference>
<dbReference type="GO" id="GO:0004645">
    <property type="term" value="F:1,4-alpha-oligoglucan phosphorylase activity"/>
    <property type="evidence" value="ECO:0007669"/>
    <property type="project" value="InterPro"/>
</dbReference>
<evidence type="ECO:0000313" key="3">
    <source>
        <dbReference type="EMBL" id="RKX67875.1"/>
    </source>
</evidence>
<comment type="caution">
    <text evidence="3">The sequence shown here is derived from an EMBL/GenBank/DDBJ whole genome shotgun (WGS) entry which is preliminary data.</text>
</comment>
<dbReference type="AlphaFoldDB" id="A0A660SAL6"/>
<dbReference type="Pfam" id="PF05693">
    <property type="entry name" value="Glycogen_syn"/>
    <property type="match status" value="2"/>
</dbReference>
<reference evidence="3 4" key="1">
    <citation type="submission" date="2018-06" db="EMBL/GenBank/DDBJ databases">
        <title>Extensive metabolic versatility and redundancy in microbially diverse, dynamic hydrothermal sediments.</title>
        <authorList>
            <person name="Dombrowski N."/>
            <person name="Teske A."/>
            <person name="Baker B.J."/>
        </authorList>
    </citation>
    <scope>NUCLEOTIDE SEQUENCE [LARGE SCALE GENOMIC DNA]</scope>
    <source>
        <strain evidence="3">B10_G13</strain>
    </source>
</reference>
<dbReference type="GO" id="GO:0005978">
    <property type="term" value="P:glycogen biosynthetic process"/>
    <property type="evidence" value="ECO:0007669"/>
    <property type="project" value="InterPro"/>
</dbReference>
<dbReference type="PANTHER" id="PTHR10176">
    <property type="entry name" value="GLYCOGEN SYNTHASE"/>
    <property type="match status" value="1"/>
</dbReference>
<dbReference type="NCBIfam" id="TIGR02094">
    <property type="entry name" value="more_P_ylases"/>
    <property type="match status" value="1"/>
</dbReference>
<dbReference type="InterPro" id="IPR008631">
    <property type="entry name" value="Glycogen_synth"/>
</dbReference>
<dbReference type="Gene3D" id="3.40.50.2000">
    <property type="entry name" value="Glycogen Phosphorylase B"/>
    <property type="match status" value="3"/>
</dbReference>
<evidence type="ECO:0000313" key="4">
    <source>
        <dbReference type="Proteomes" id="UP000271125"/>
    </source>
</evidence>
<evidence type="ECO:0000256" key="1">
    <source>
        <dbReference type="ARBA" id="ARBA00022676"/>
    </source>
</evidence>
<feature type="non-terminal residue" evidence="3">
    <location>
        <position position="1"/>
    </location>
</feature>
<feature type="non-terminal residue" evidence="3">
    <location>
        <position position="843"/>
    </location>
</feature>
<dbReference type="Proteomes" id="UP000271125">
    <property type="component" value="Unassembled WGS sequence"/>
</dbReference>
<keyword evidence="2" id="KW-0808">Transferase</keyword>
<dbReference type="InterPro" id="IPR011834">
    <property type="entry name" value="Agluc_phsphrylas"/>
</dbReference>
<protein>
    <submittedName>
        <fullName evidence="3">Alpha-glucan family phosphorylase</fullName>
    </submittedName>
</protein>
<dbReference type="PANTHER" id="PTHR10176:SF3">
    <property type="entry name" value="GLYCOGEN [STARCH] SYNTHASE"/>
    <property type="match status" value="1"/>
</dbReference>
<dbReference type="GO" id="GO:0030170">
    <property type="term" value="F:pyridoxal phosphate binding"/>
    <property type="evidence" value="ECO:0007669"/>
    <property type="project" value="InterPro"/>
</dbReference>
<dbReference type="EMBL" id="QNBD01000318">
    <property type="protein sequence ID" value="RKX67875.1"/>
    <property type="molecule type" value="Genomic_DNA"/>
</dbReference>
<sequence length="843" mass="96719">SWEVCNKVGGIYTVISSKALTLVNEYKDNYILIGPDILKETHNNIEFIEEKQLHSSWREKAEEEGLHFRIGRWNIAGNPIVILVDFTSYFSNKNEIFAHFWEKYKLDSITGQWDYVEPVLFGYAAGKIIESFYNFYLSAYDKIIAQFHEWMTGTGILYLKEKMPQAACVFTTHATVLGRSIAGNSLPLYKNLDSYNLNAIANDFGIRSKYSLEKLAANHSDSFTTVSDITAKECEKLLQKKVDVITPNGFEYSFVPSKEDFQQKRKIAKNKLFEVAEALFNQKIAKESLLVINSGRYEFKNKGIDVFIDALGKLNKQESLQKNILAFITVPANHDGINKEIIQKINNKDFKNPVTDKYLTHYLNNEGDDPILKSIKANGLRNLPEDKVKIIFVPCYLNGEDGIFNLNYYDLLIGFDISVFPSYYEPWGYTPLESIAFHIPTITTTLTGFGKWVKSIFGENSNGVSVIERTDDNNIVDRIVENLVEIMNLSNTDKNKLREDAFNISKKALWENLIVNYKKAYSIALEKVENRSDLFKNKLYPEHYTNLKKTNKKPNWGKILIKTSLPESLEPLNKLAKNLWWTWNYEASELFEMIDSKLWDKAKHNPIVLIESLSYNQIQSLEKNEVFIGKLKTVTEKFDNYMSKSVEKPKRQIAYFCMEYGLHDTIKIFSGGLGILAGDYLKQASDSNINIVGIGLIYRYGYFKQNISIFGDQISIREPQKFSHLPLISVKDNNGKWIKIHIPLPGRILYAKVWRVDVGRIPLYLLDTDIEDNSDTDKTITHALYGGNSENRLKQEMLLGIGGIRLLDAIGANPDIYHCNEGHAAFIGIERLRKYIEEENLTF</sequence>
<accession>A0A660SAL6</accession>
<organism evidence="3 4">
    <name type="scientific">candidate division TA06 bacterium</name>
    <dbReference type="NCBI Taxonomy" id="2250710"/>
    <lineage>
        <taxon>Bacteria</taxon>
        <taxon>Bacteria division TA06</taxon>
    </lineage>
</organism>
<dbReference type="GO" id="GO:0005737">
    <property type="term" value="C:cytoplasm"/>
    <property type="evidence" value="ECO:0007669"/>
    <property type="project" value="TreeGrafter"/>
</dbReference>
<evidence type="ECO:0000256" key="2">
    <source>
        <dbReference type="ARBA" id="ARBA00022679"/>
    </source>
</evidence>